<dbReference type="AlphaFoldDB" id="A0A9P8LS47"/>
<dbReference type="GeneID" id="94299183"/>
<dbReference type="KEGG" id="ssao:94299183"/>
<evidence type="ECO:0000256" key="1">
    <source>
        <dbReference type="SAM" id="MobiDB-lite"/>
    </source>
</evidence>
<comment type="caution">
    <text evidence="2">The sequence shown here is derived from an EMBL/GenBank/DDBJ whole genome shotgun (WGS) entry which is preliminary data.</text>
</comment>
<keyword evidence="3" id="KW-1185">Reference proteome</keyword>
<organism evidence="2 3">
    <name type="scientific">Spironucleus salmonicida</name>
    <dbReference type="NCBI Taxonomy" id="348837"/>
    <lineage>
        <taxon>Eukaryota</taxon>
        <taxon>Metamonada</taxon>
        <taxon>Diplomonadida</taxon>
        <taxon>Hexamitidae</taxon>
        <taxon>Hexamitinae</taxon>
        <taxon>Spironucleus</taxon>
    </lineage>
</organism>
<evidence type="ECO:0000313" key="2">
    <source>
        <dbReference type="EMBL" id="KAH0573042.1"/>
    </source>
</evidence>
<protein>
    <submittedName>
        <fullName evidence="2">Uncharacterized protein</fullName>
    </submittedName>
</protein>
<dbReference type="EMBL" id="AUWU02000005">
    <property type="protein sequence ID" value="KAH0573042.1"/>
    <property type="molecule type" value="Genomic_DNA"/>
</dbReference>
<name>A0A9P8LS47_9EUKA</name>
<reference evidence="2 3" key="1">
    <citation type="journal article" date="2014" name="PLoS Genet.">
        <title>The Genome of Spironucleus salmonicida Highlights a Fish Pathogen Adapted to Fluctuating Environments.</title>
        <authorList>
            <person name="Xu F."/>
            <person name="Jerlstrom-Hultqvist J."/>
            <person name="Einarsson E."/>
            <person name="Astvaldsson A."/>
            <person name="Svard S.G."/>
            <person name="Andersson J.O."/>
        </authorList>
    </citation>
    <scope>NUCLEOTIDE SEQUENCE [LARGE SCALE GENOMIC DNA]</scope>
    <source>
        <strain evidence="2 3">ATCC 50377</strain>
    </source>
</reference>
<feature type="compositionally biased region" description="Polar residues" evidence="1">
    <location>
        <begin position="86"/>
        <end position="99"/>
    </location>
</feature>
<evidence type="ECO:0000313" key="3">
    <source>
        <dbReference type="Proteomes" id="UP000018208"/>
    </source>
</evidence>
<dbReference type="Proteomes" id="UP000018208">
    <property type="component" value="Unassembled WGS sequence"/>
</dbReference>
<sequence>MQNFGTKQPLKTAAQVRFRSEQRLIASCNLRPLQFAFQANTCGLNWYWEHLRPKTSIAVPHHLRAFMSKSRNKMMRSEYAKRVNGESGQCSKPETLGLKTSNWESPRMQNFRLGSYGDLNRQNLQFNPLKDVI</sequence>
<proteinExistence type="predicted"/>
<dbReference type="RefSeq" id="XP_067763815.1">
    <property type="nucleotide sequence ID" value="XM_067908994.1"/>
</dbReference>
<accession>A0A9P8LS47</accession>
<gene>
    <name evidence="2" type="ORF">SS50377_25160</name>
</gene>
<feature type="region of interest" description="Disordered" evidence="1">
    <location>
        <begin position="77"/>
        <end position="99"/>
    </location>
</feature>